<dbReference type="InterPro" id="IPR004607">
    <property type="entry name" value="GART"/>
</dbReference>
<evidence type="ECO:0000256" key="3">
    <source>
        <dbReference type="ARBA" id="ARBA00022755"/>
    </source>
</evidence>
<evidence type="ECO:0000256" key="1">
    <source>
        <dbReference type="ARBA" id="ARBA00005054"/>
    </source>
</evidence>
<keyword evidence="2 4" id="KW-0808">Transferase</keyword>
<feature type="binding site" evidence="4">
    <location>
        <begin position="23"/>
        <end position="25"/>
    </location>
    <ligand>
        <name>N(1)-(5-phospho-beta-D-ribosyl)glycinamide</name>
        <dbReference type="ChEBI" id="CHEBI:143788"/>
    </ligand>
</feature>
<dbReference type="Gene3D" id="3.40.50.170">
    <property type="entry name" value="Formyl transferase, N-terminal domain"/>
    <property type="match status" value="1"/>
</dbReference>
<dbReference type="EMBL" id="JBHTEF010000001">
    <property type="protein sequence ID" value="MFC7581210.1"/>
    <property type="molecule type" value="Genomic_DNA"/>
</dbReference>
<sequence length="224" mass="23043">MTDDVRQSPLAPARLVVLVSGEGSNMRALAGAAADPGFGAQIVAVGADRPCAGIDWAAGRGTPVFVHPLAPAAGAPSDRKAVRAQWDRELAERVAAFDPDLVVCAGFLKLLGPAFLGRFGGRILNTHNSLLPAFPGTHAPADALAAGVRITGATVFLVDSGTDTGAITAQVAVPVADEDTVGSLLERIKAAERAQLVDIVGRMARGGWTLRGRRVVVGDRGRVS</sequence>
<evidence type="ECO:0000256" key="4">
    <source>
        <dbReference type="HAMAP-Rule" id="MF_01930"/>
    </source>
</evidence>
<feature type="binding site" evidence="4">
    <location>
        <position position="83"/>
    </location>
    <ligand>
        <name>(6R)-10-formyltetrahydrofolate</name>
        <dbReference type="ChEBI" id="CHEBI:195366"/>
    </ligand>
</feature>
<comment type="similarity">
    <text evidence="4">Belongs to the GART family.</text>
</comment>
<evidence type="ECO:0000313" key="6">
    <source>
        <dbReference type="EMBL" id="MFC7581210.1"/>
    </source>
</evidence>
<feature type="active site" description="Proton donor" evidence="4">
    <location>
        <position position="127"/>
    </location>
</feature>
<dbReference type="NCBIfam" id="TIGR00639">
    <property type="entry name" value="PurN"/>
    <property type="match status" value="1"/>
</dbReference>
<dbReference type="PANTHER" id="PTHR43369:SF2">
    <property type="entry name" value="PHOSPHORIBOSYLGLYCINAMIDE FORMYLTRANSFERASE"/>
    <property type="match status" value="1"/>
</dbReference>
<evidence type="ECO:0000256" key="2">
    <source>
        <dbReference type="ARBA" id="ARBA00022679"/>
    </source>
</evidence>
<organism evidence="6 7">
    <name type="scientific">Schaalia naturae</name>
    <dbReference type="NCBI Taxonomy" id="635203"/>
    <lineage>
        <taxon>Bacteria</taxon>
        <taxon>Bacillati</taxon>
        <taxon>Actinomycetota</taxon>
        <taxon>Actinomycetes</taxon>
        <taxon>Actinomycetales</taxon>
        <taxon>Actinomycetaceae</taxon>
        <taxon>Schaalia</taxon>
    </lineage>
</organism>
<evidence type="ECO:0000313" key="7">
    <source>
        <dbReference type="Proteomes" id="UP001596527"/>
    </source>
</evidence>
<comment type="function">
    <text evidence="4">Catalyzes the transfer of a formyl group from 10-formyltetrahydrofolate to 5-phospho-ribosyl-glycinamide (GAR), producing 5-phospho-ribosyl-N-formylglycinamide (FGAR) and tetrahydrofolate.</text>
</comment>
<evidence type="ECO:0000259" key="5">
    <source>
        <dbReference type="Pfam" id="PF00551"/>
    </source>
</evidence>
<comment type="catalytic activity">
    <reaction evidence="4">
        <text>N(1)-(5-phospho-beta-D-ribosyl)glycinamide + (6R)-10-formyltetrahydrofolate = N(2)-formyl-N(1)-(5-phospho-beta-D-ribosyl)glycinamide + (6S)-5,6,7,8-tetrahydrofolate + H(+)</text>
        <dbReference type="Rhea" id="RHEA:15053"/>
        <dbReference type="ChEBI" id="CHEBI:15378"/>
        <dbReference type="ChEBI" id="CHEBI:57453"/>
        <dbReference type="ChEBI" id="CHEBI:143788"/>
        <dbReference type="ChEBI" id="CHEBI:147286"/>
        <dbReference type="ChEBI" id="CHEBI:195366"/>
        <dbReference type="EC" id="2.1.2.2"/>
    </reaction>
</comment>
<reference evidence="7" key="1">
    <citation type="journal article" date="2019" name="Int. J. Syst. Evol. Microbiol.">
        <title>The Global Catalogue of Microorganisms (GCM) 10K type strain sequencing project: providing services to taxonomists for standard genome sequencing and annotation.</title>
        <authorList>
            <consortium name="The Broad Institute Genomics Platform"/>
            <consortium name="The Broad Institute Genome Sequencing Center for Infectious Disease"/>
            <person name="Wu L."/>
            <person name="Ma J."/>
        </authorList>
    </citation>
    <scope>NUCLEOTIDE SEQUENCE [LARGE SCALE GENOMIC DNA]</scope>
    <source>
        <strain evidence="7">CCUG 56698</strain>
    </source>
</reference>
<dbReference type="InterPro" id="IPR002376">
    <property type="entry name" value="Formyl_transf_N"/>
</dbReference>
<accession>A0ABW2SMS5</accession>
<comment type="caution">
    <text evidence="6">The sequence shown here is derived from an EMBL/GenBank/DDBJ whole genome shotgun (WGS) entry which is preliminary data.</text>
</comment>
<protein>
    <recommendedName>
        <fullName evidence="4">Phosphoribosylglycinamide formyltransferase</fullName>
        <ecNumber evidence="4">2.1.2.2</ecNumber>
    </recommendedName>
    <alternativeName>
        <fullName evidence="4">5'-phosphoribosylglycinamide transformylase</fullName>
    </alternativeName>
    <alternativeName>
        <fullName evidence="4">GAR transformylase</fullName>
        <shortName evidence="4">GART</shortName>
    </alternativeName>
</protein>
<comment type="pathway">
    <text evidence="1 4">Purine metabolism; IMP biosynthesis via de novo pathway; N(2)-formyl-N(1)-(5-phospho-D-ribosyl)glycinamide from N(1)-(5-phospho-D-ribosyl)glycinamide (10-formyl THF route): step 1/1.</text>
</comment>
<dbReference type="RefSeq" id="WP_380974286.1">
    <property type="nucleotide sequence ID" value="NZ_JBHTEF010000001.1"/>
</dbReference>
<name>A0ABW2SMS5_9ACTO</name>
<dbReference type="Pfam" id="PF00551">
    <property type="entry name" value="Formyl_trans_N"/>
    <property type="match status" value="1"/>
</dbReference>
<dbReference type="PANTHER" id="PTHR43369">
    <property type="entry name" value="PHOSPHORIBOSYLGLYCINAMIDE FORMYLTRANSFERASE"/>
    <property type="match status" value="1"/>
</dbReference>
<feature type="domain" description="Formyl transferase N-terminal" evidence="5">
    <location>
        <begin position="14"/>
        <end position="199"/>
    </location>
</feature>
<keyword evidence="7" id="KW-1185">Reference proteome</keyword>
<dbReference type="HAMAP" id="MF_01930">
    <property type="entry name" value="PurN"/>
    <property type="match status" value="1"/>
</dbReference>
<dbReference type="GO" id="GO:0004644">
    <property type="term" value="F:phosphoribosylglycinamide formyltransferase activity"/>
    <property type="evidence" value="ECO:0007669"/>
    <property type="project" value="UniProtKB-EC"/>
</dbReference>
<dbReference type="SUPFAM" id="SSF53328">
    <property type="entry name" value="Formyltransferase"/>
    <property type="match status" value="1"/>
</dbReference>
<feature type="binding site" evidence="4">
    <location>
        <position position="125"/>
    </location>
    <ligand>
        <name>(6R)-10-formyltetrahydrofolate</name>
        <dbReference type="ChEBI" id="CHEBI:195366"/>
    </ligand>
</feature>
<feature type="binding site" evidence="4">
    <location>
        <begin position="108"/>
        <end position="111"/>
    </location>
    <ligand>
        <name>(6R)-10-formyltetrahydrofolate</name>
        <dbReference type="ChEBI" id="CHEBI:195366"/>
    </ligand>
</feature>
<dbReference type="InterPro" id="IPR036477">
    <property type="entry name" value="Formyl_transf_N_sf"/>
</dbReference>
<dbReference type="Proteomes" id="UP001596527">
    <property type="component" value="Unassembled WGS sequence"/>
</dbReference>
<gene>
    <name evidence="4 6" type="primary">purN</name>
    <name evidence="6" type="ORF">ACFQWG_08365</name>
</gene>
<dbReference type="EC" id="2.1.2.2" evidence="4"/>
<proteinExistence type="inferred from homology"/>
<feature type="site" description="Raises pKa of active site His" evidence="4">
    <location>
        <position position="163"/>
    </location>
</feature>
<dbReference type="CDD" id="cd08645">
    <property type="entry name" value="FMT_core_GART"/>
    <property type="match status" value="1"/>
</dbReference>
<keyword evidence="3 4" id="KW-0658">Purine biosynthesis</keyword>